<dbReference type="AlphaFoldDB" id="A0A409XSE4"/>
<accession>A0A409XSE4</accession>
<protein>
    <recommendedName>
        <fullName evidence="5">Diacetyl reductase [(S)-acetoin forming]</fullName>
    </recommendedName>
</protein>
<reference evidence="3 4" key="1">
    <citation type="journal article" date="2018" name="Evol. Lett.">
        <title>Horizontal gene cluster transfer increased hallucinogenic mushroom diversity.</title>
        <authorList>
            <person name="Reynolds H.T."/>
            <person name="Vijayakumar V."/>
            <person name="Gluck-Thaler E."/>
            <person name="Korotkin H.B."/>
            <person name="Matheny P.B."/>
            <person name="Slot J.C."/>
        </authorList>
    </citation>
    <scope>NUCLEOTIDE SEQUENCE [LARGE SCALE GENOMIC DNA]</scope>
    <source>
        <strain evidence="3 4">2631</strain>
    </source>
</reference>
<dbReference type="SUPFAM" id="SSF51735">
    <property type="entry name" value="NAD(P)-binding Rossmann-fold domains"/>
    <property type="match status" value="2"/>
</dbReference>
<dbReference type="PANTHER" id="PTHR42760:SF121">
    <property type="entry name" value="3-OXOACYL-(ACYL-CARRIER-PROTEIN) REDUCTASE"/>
    <property type="match status" value="1"/>
</dbReference>
<gene>
    <name evidence="3" type="ORF">CVT25_000950</name>
</gene>
<dbReference type="PROSITE" id="PS00061">
    <property type="entry name" value="ADH_SHORT"/>
    <property type="match status" value="2"/>
</dbReference>
<dbReference type="PANTHER" id="PTHR42760">
    <property type="entry name" value="SHORT-CHAIN DEHYDROGENASES/REDUCTASES FAMILY MEMBER"/>
    <property type="match status" value="1"/>
</dbReference>
<evidence type="ECO:0008006" key="5">
    <source>
        <dbReference type="Google" id="ProtNLM"/>
    </source>
</evidence>
<dbReference type="InParanoid" id="A0A409XSE4"/>
<dbReference type="InterPro" id="IPR020904">
    <property type="entry name" value="Sc_DH/Rdtase_CS"/>
</dbReference>
<evidence type="ECO:0000313" key="4">
    <source>
        <dbReference type="Proteomes" id="UP000283269"/>
    </source>
</evidence>
<comment type="similarity">
    <text evidence="1">Belongs to the short-chain dehydrogenases/reductases (SDR) family.</text>
</comment>
<dbReference type="FunFam" id="3.40.50.720:FF:000084">
    <property type="entry name" value="Short-chain dehydrogenase reductase"/>
    <property type="match status" value="2"/>
</dbReference>
<keyword evidence="2" id="KW-0521">NADP</keyword>
<dbReference type="InterPro" id="IPR002347">
    <property type="entry name" value="SDR_fam"/>
</dbReference>
<dbReference type="GO" id="GO:0016616">
    <property type="term" value="F:oxidoreductase activity, acting on the CH-OH group of donors, NAD or NADP as acceptor"/>
    <property type="evidence" value="ECO:0007669"/>
    <property type="project" value="TreeGrafter"/>
</dbReference>
<name>A0A409XSE4_PSICY</name>
<dbReference type="Pfam" id="PF00106">
    <property type="entry name" value="adh_short"/>
    <property type="match status" value="2"/>
</dbReference>
<dbReference type="InterPro" id="IPR036291">
    <property type="entry name" value="NAD(P)-bd_dom_sf"/>
</dbReference>
<dbReference type="PRINTS" id="PR00080">
    <property type="entry name" value="SDRFAMILY"/>
</dbReference>
<proteinExistence type="inferred from homology"/>
<evidence type="ECO:0000256" key="1">
    <source>
        <dbReference type="ARBA" id="ARBA00006484"/>
    </source>
</evidence>
<comment type="caution">
    <text evidence="3">The sequence shown here is derived from an EMBL/GenBank/DDBJ whole genome shotgun (WGS) entry which is preliminary data.</text>
</comment>
<dbReference type="STRING" id="93625.A0A409XSE4"/>
<keyword evidence="4" id="KW-1185">Reference proteome</keyword>
<dbReference type="GO" id="GO:0048038">
    <property type="term" value="F:quinone binding"/>
    <property type="evidence" value="ECO:0007669"/>
    <property type="project" value="TreeGrafter"/>
</dbReference>
<dbReference type="GO" id="GO:0006633">
    <property type="term" value="P:fatty acid biosynthetic process"/>
    <property type="evidence" value="ECO:0007669"/>
    <property type="project" value="TreeGrafter"/>
</dbReference>
<dbReference type="Gene3D" id="3.40.50.720">
    <property type="entry name" value="NAD(P)-binding Rossmann-like Domain"/>
    <property type="match status" value="2"/>
</dbReference>
<dbReference type="Proteomes" id="UP000283269">
    <property type="component" value="Unassembled WGS sequence"/>
</dbReference>
<evidence type="ECO:0000256" key="2">
    <source>
        <dbReference type="ARBA" id="ARBA00022857"/>
    </source>
</evidence>
<organism evidence="3 4">
    <name type="scientific">Psilocybe cyanescens</name>
    <dbReference type="NCBI Taxonomy" id="93625"/>
    <lineage>
        <taxon>Eukaryota</taxon>
        <taxon>Fungi</taxon>
        <taxon>Dikarya</taxon>
        <taxon>Basidiomycota</taxon>
        <taxon>Agaricomycotina</taxon>
        <taxon>Agaricomycetes</taxon>
        <taxon>Agaricomycetidae</taxon>
        <taxon>Agaricales</taxon>
        <taxon>Agaricineae</taxon>
        <taxon>Strophariaceae</taxon>
        <taxon>Psilocybe</taxon>
    </lineage>
</organism>
<sequence length="521" mass="54931">MASSDTAPARRIALITGSAQGIGRAIALRLAEDGYDIALNDIPKFQSELYDLEEIIKNNTKSQAKTYIHLADVSIQAEINAVIDGVVKNLGGLDVMVANAGICIVKPFLETTTEDWDRIFSINTRAVFFAYQYAAKVMIAQGRGGRIIGACSGAGMQASPMLSAYSSTKFALRGLTQAAATELGKYGITVNAYAPGTSPEAARNPLGYIGNPEDVAGLVSYLASKESHFVNGQTRSTDSSSSSLAPIMSGIALVTGASRGIGRAIAIRLAKDGFKVAVNDLPSSKSELEQLCEEIKKVGSTAEVFFADVSIEEEVETMVASVVQAMGGLDVMVANAGICITKPLLETTKQDYGRLFGINVEGTFFCYKYAALQMIKQGRGGRIIGAASVVSKQGVSMLSAYSASKFAVRGLTQSAAIELAKHNITVNAYAPGLSRVLIKHALLIWIPLTGAVNTSLLQELRQAVVKDSQGDSPTSVRTMTSVLGRDSAPEDIAGLVSYLASKDAAMITGQSVSINGGMFFD</sequence>
<dbReference type="PRINTS" id="PR00081">
    <property type="entry name" value="GDHRDH"/>
</dbReference>
<dbReference type="EMBL" id="NHYD01000674">
    <property type="protein sequence ID" value="PPQ93616.1"/>
    <property type="molecule type" value="Genomic_DNA"/>
</dbReference>
<evidence type="ECO:0000313" key="3">
    <source>
        <dbReference type="EMBL" id="PPQ93616.1"/>
    </source>
</evidence>
<dbReference type="OrthoDB" id="498125at2759"/>